<accession>A0A5C8UNJ5</accession>
<proteinExistence type="predicted"/>
<comment type="caution">
    <text evidence="1">The sequence shown here is derived from an EMBL/GenBank/DDBJ whole genome shotgun (WGS) entry which is preliminary data.</text>
</comment>
<protein>
    <submittedName>
        <fullName evidence="1">Uncharacterized protein</fullName>
    </submittedName>
</protein>
<name>A0A5C8UNJ5_9MICO</name>
<dbReference type="Proteomes" id="UP000321379">
    <property type="component" value="Unassembled WGS sequence"/>
</dbReference>
<sequence length="270" mass="29430">MGSTSNAEHPSVPSFASAEGLRAVLNRLHEAGPGAWRNDPEARELLLFAVQKYRRLALKWHRDEADAAHAAFLAMIASNTRRADDPWAIVTTAVSRTLKAETRADRHMISTERARHPQKLAKEPPVRAGEHEEFVFDILRAAPVSEEAGEHPDESGIAEAVRFLSALGWPADVAQAGVEYVTDRLASAGNRDTAFESLRRDASIPAQLDIPRSSWTKLVRLLLGGKTRPGVPSQRGILLRVVSGETAEVLLTDDALVLDVVEATGSGWLE</sequence>
<evidence type="ECO:0000313" key="2">
    <source>
        <dbReference type="Proteomes" id="UP000321379"/>
    </source>
</evidence>
<keyword evidence="2" id="KW-1185">Reference proteome</keyword>
<organism evidence="1 2">
    <name type="scientific">Lacisediminihabitans profunda</name>
    <dbReference type="NCBI Taxonomy" id="2594790"/>
    <lineage>
        <taxon>Bacteria</taxon>
        <taxon>Bacillati</taxon>
        <taxon>Actinomycetota</taxon>
        <taxon>Actinomycetes</taxon>
        <taxon>Micrococcales</taxon>
        <taxon>Microbacteriaceae</taxon>
        <taxon>Lacisediminihabitans</taxon>
    </lineage>
</organism>
<dbReference type="RefSeq" id="WP_147783846.1">
    <property type="nucleotide sequence ID" value="NZ_VRMG01000008.1"/>
</dbReference>
<reference evidence="1 2" key="1">
    <citation type="submission" date="2019-08" db="EMBL/GenBank/DDBJ databases">
        <title>Bacterial whole genome sequence for Glaciihabitans sp. CHu50b-6-2.</title>
        <authorList>
            <person name="Jin L."/>
        </authorList>
    </citation>
    <scope>NUCLEOTIDE SEQUENCE [LARGE SCALE GENOMIC DNA]</scope>
    <source>
        <strain evidence="1 2">CHu50b-6-2</strain>
    </source>
</reference>
<gene>
    <name evidence="1" type="ORF">FVP33_11705</name>
</gene>
<evidence type="ECO:0000313" key="1">
    <source>
        <dbReference type="EMBL" id="TXN29803.1"/>
    </source>
</evidence>
<dbReference type="EMBL" id="VRMG01000008">
    <property type="protein sequence ID" value="TXN29803.1"/>
    <property type="molecule type" value="Genomic_DNA"/>
</dbReference>
<dbReference type="AlphaFoldDB" id="A0A5C8UNJ5"/>